<comment type="subcellular location">
    <subcellularLocation>
        <location evidence="1">Membrane</location>
        <topology evidence="1">Multi-pass membrane protein</topology>
    </subcellularLocation>
</comment>
<gene>
    <name evidence="9" type="ORF">DFH05DRAFT_1520852</name>
</gene>
<feature type="region of interest" description="Disordered" evidence="6">
    <location>
        <begin position="724"/>
        <end position="743"/>
    </location>
</feature>
<organism evidence="9 10">
    <name type="scientific">Lentinula detonsa</name>
    <dbReference type="NCBI Taxonomy" id="2804962"/>
    <lineage>
        <taxon>Eukaryota</taxon>
        <taxon>Fungi</taxon>
        <taxon>Dikarya</taxon>
        <taxon>Basidiomycota</taxon>
        <taxon>Agaricomycotina</taxon>
        <taxon>Agaricomycetes</taxon>
        <taxon>Agaricomycetidae</taxon>
        <taxon>Agaricales</taxon>
        <taxon>Marasmiineae</taxon>
        <taxon>Omphalotaceae</taxon>
        <taxon>Lentinula</taxon>
    </lineage>
</organism>
<dbReference type="GO" id="GO:0010960">
    <property type="term" value="P:magnesium ion homeostasis"/>
    <property type="evidence" value="ECO:0007669"/>
    <property type="project" value="InterPro"/>
</dbReference>
<dbReference type="InterPro" id="IPR045095">
    <property type="entry name" value="ACDP"/>
</dbReference>
<feature type="region of interest" description="Disordered" evidence="6">
    <location>
        <begin position="396"/>
        <end position="470"/>
    </location>
</feature>
<feature type="compositionally biased region" description="Basic and acidic residues" evidence="6">
    <location>
        <begin position="441"/>
        <end position="452"/>
    </location>
</feature>
<accession>A0A9W8P8Q4</accession>
<dbReference type="PANTHER" id="PTHR12064:SF90">
    <property type="entry name" value="CNNM TRANSMEMBRANE DOMAIN-CONTAINING PROTEIN"/>
    <property type="match status" value="1"/>
</dbReference>
<dbReference type="GO" id="GO:0005737">
    <property type="term" value="C:cytoplasm"/>
    <property type="evidence" value="ECO:0007669"/>
    <property type="project" value="TreeGrafter"/>
</dbReference>
<feature type="transmembrane region" description="Helical" evidence="7">
    <location>
        <begin position="58"/>
        <end position="82"/>
    </location>
</feature>
<dbReference type="InterPro" id="IPR002550">
    <property type="entry name" value="CNNM"/>
</dbReference>
<feature type="transmembrane region" description="Helical" evidence="7">
    <location>
        <begin position="110"/>
        <end position="128"/>
    </location>
</feature>
<feature type="compositionally biased region" description="Basic residues" evidence="6">
    <location>
        <begin position="425"/>
        <end position="440"/>
    </location>
</feature>
<evidence type="ECO:0000256" key="2">
    <source>
        <dbReference type="ARBA" id="ARBA00022692"/>
    </source>
</evidence>
<feature type="domain" description="CNNM transmembrane" evidence="8">
    <location>
        <begin position="53"/>
        <end position="237"/>
    </location>
</feature>
<dbReference type="AlphaFoldDB" id="A0A9W8P8Q4"/>
<feature type="compositionally biased region" description="Basic and acidic residues" evidence="6">
    <location>
        <begin position="598"/>
        <end position="609"/>
    </location>
</feature>
<evidence type="ECO:0000256" key="4">
    <source>
        <dbReference type="ARBA" id="ARBA00023136"/>
    </source>
</evidence>
<protein>
    <submittedName>
        <fullName evidence="9">DUF21-domain-containing protein</fullName>
    </submittedName>
</protein>
<dbReference type="InterPro" id="IPR046342">
    <property type="entry name" value="CBS_dom_sf"/>
</dbReference>
<feature type="transmembrane region" description="Helical" evidence="7">
    <location>
        <begin position="140"/>
        <end position="157"/>
    </location>
</feature>
<feature type="region of interest" description="Disordered" evidence="6">
    <location>
        <begin position="686"/>
        <end position="708"/>
    </location>
</feature>
<sequence length="743" mass="80440">MAPTPNFGRNIGPQHSRIVYTIFTLVSSGLSHFRGTNDDQNGQNGVHRLAKRSSAEDVVFPILIPILVLLSGLFAGLTLGYMSLDQTQLNVLSVSGSPEQRQYANKIKPIRSNGHLLLVTLLLANMIVNETLPVISDPVLGGGVQSVVVSTVLIVIFSEIIPQSLFTRYGLYLGALFAGPTRCLIYGLGIVSWPTAKLLDWIVGSNHGIIYRRVELKELILMHSSSSPHGGDLNHDTAAIIGATLDLQEKVVAQAMTPLSDVFMVHIDDKLDYDLLKQIVESGHSRIPVFEEVDVPVAAKLGWMNSQQSDKTQSKREKKIIGILLVKQCVLLDPKDATPVRQMQLNKVPFIPQNETLLGILDKFQEGRSHIAIVSRFSVEKAKSVKKAVKQTLTQRLKERVGMDSESSDSSSESSESETEGSSVKSKRRSFRKRFKRASKHDKEDTDKDATLKGDSPSQPVKGEPIEMQKLDSVPGAFGISKLEANMPADAVLTGHGAAEFLQSFDPAIMPLGIITLEDVLEELIGEEIYDEFDSEGAHGEPLPAQNVIISPTHVAGTVSSTMLAPLSNVRNLNFFRSRSAPPTKRALRGPTGTPDATTEKDALERATEPSKNGVTPVHVDGASKIKTEGATVPSSAEAAPPAAIEARLLDRKRRKISAVQTGVEGVPISVGAPRPRQGLKGKFKSGPLQKTVNATPQEAPASGITIPEIVEPENEEVSTMALKNETEDVRIPAGLEDDDEVS</sequence>
<dbReference type="PROSITE" id="PS51846">
    <property type="entry name" value="CNNM"/>
    <property type="match status" value="1"/>
</dbReference>
<feature type="transmembrane region" description="Helical" evidence="7">
    <location>
        <begin position="169"/>
        <end position="193"/>
    </location>
</feature>
<proteinExistence type="predicted"/>
<evidence type="ECO:0000256" key="5">
    <source>
        <dbReference type="PROSITE-ProRule" id="PRU01193"/>
    </source>
</evidence>
<dbReference type="EMBL" id="JANVFU010000002">
    <property type="protein sequence ID" value="KAJ3749237.1"/>
    <property type="molecule type" value="Genomic_DNA"/>
</dbReference>
<name>A0A9W8P8Q4_9AGAR</name>
<dbReference type="GO" id="GO:0016020">
    <property type="term" value="C:membrane"/>
    <property type="evidence" value="ECO:0007669"/>
    <property type="project" value="UniProtKB-SubCell"/>
</dbReference>
<comment type="caution">
    <text evidence="9">The sequence shown here is derived from an EMBL/GenBank/DDBJ whole genome shotgun (WGS) entry which is preliminary data.</text>
</comment>
<dbReference type="Gene3D" id="3.10.580.10">
    <property type="entry name" value="CBS-domain"/>
    <property type="match status" value="2"/>
</dbReference>
<keyword evidence="4 5" id="KW-0472">Membrane</keyword>
<dbReference type="InterPro" id="IPR044751">
    <property type="entry name" value="Ion_transp-like_CBS"/>
</dbReference>
<evidence type="ECO:0000313" key="9">
    <source>
        <dbReference type="EMBL" id="KAJ3749237.1"/>
    </source>
</evidence>
<dbReference type="CDD" id="cd04590">
    <property type="entry name" value="CBS_pair_CorC_HlyC_assoc"/>
    <property type="match status" value="1"/>
</dbReference>
<keyword evidence="2 5" id="KW-0812">Transmembrane</keyword>
<keyword evidence="10" id="KW-1185">Reference proteome</keyword>
<evidence type="ECO:0000256" key="3">
    <source>
        <dbReference type="ARBA" id="ARBA00022989"/>
    </source>
</evidence>
<dbReference type="SUPFAM" id="SSF54631">
    <property type="entry name" value="CBS-domain pair"/>
    <property type="match status" value="1"/>
</dbReference>
<keyword evidence="3 5" id="KW-1133">Transmembrane helix</keyword>
<dbReference type="Proteomes" id="UP001142393">
    <property type="component" value="Unassembled WGS sequence"/>
</dbReference>
<evidence type="ECO:0000256" key="6">
    <source>
        <dbReference type="SAM" id="MobiDB-lite"/>
    </source>
</evidence>
<dbReference type="PANTHER" id="PTHR12064">
    <property type="entry name" value="METAL TRANSPORTER CNNM"/>
    <property type="match status" value="1"/>
</dbReference>
<reference evidence="9 10" key="1">
    <citation type="journal article" date="2023" name="Proc. Natl. Acad. Sci. U.S.A.">
        <title>A global phylogenomic analysis of the shiitake genus Lentinula.</title>
        <authorList>
            <person name="Sierra-Patev S."/>
            <person name="Min B."/>
            <person name="Naranjo-Ortiz M."/>
            <person name="Looney B."/>
            <person name="Konkel Z."/>
            <person name="Slot J.C."/>
            <person name="Sakamoto Y."/>
            <person name="Steenwyk J.L."/>
            <person name="Rokas A."/>
            <person name="Carro J."/>
            <person name="Camarero S."/>
            <person name="Ferreira P."/>
            <person name="Molpeceres G."/>
            <person name="Ruiz-Duenas F.J."/>
            <person name="Serrano A."/>
            <person name="Henrissat B."/>
            <person name="Drula E."/>
            <person name="Hughes K.W."/>
            <person name="Mata J.L."/>
            <person name="Ishikawa N.K."/>
            <person name="Vargas-Isla R."/>
            <person name="Ushijima S."/>
            <person name="Smith C.A."/>
            <person name="Donoghue J."/>
            <person name="Ahrendt S."/>
            <person name="Andreopoulos W."/>
            <person name="He G."/>
            <person name="LaButti K."/>
            <person name="Lipzen A."/>
            <person name="Ng V."/>
            <person name="Riley R."/>
            <person name="Sandor L."/>
            <person name="Barry K."/>
            <person name="Martinez A.T."/>
            <person name="Xiao Y."/>
            <person name="Gibbons J.G."/>
            <person name="Terashima K."/>
            <person name="Grigoriev I.V."/>
            <person name="Hibbett D."/>
        </authorList>
    </citation>
    <scope>NUCLEOTIDE SEQUENCE [LARGE SCALE GENOMIC DNA]</scope>
    <source>
        <strain evidence="9 10">TFB7810</strain>
    </source>
</reference>
<dbReference type="Pfam" id="PF01595">
    <property type="entry name" value="CNNM"/>
    <property type="match status" value="1"/>
</dbReference>
<evidence type="ECO:0000313" key="10">
    <source>
        <dbReference type="Proteomes" id="UP001142393"/>
    </source>
</evidence>
<feature type="region of interest" description="Disordered" evidence="6">
    <location>
        <begin position="578"/>
        <end position="621"/>
    </location>
</feature>
<dbReference type="GO" id="GO:0030026">
    <property type="term" value="P:intracellular manganese ion homeostasis"/>
    <property type="evidence" value="ECO:0007669"/>
    <property type="project" value="TreeGrafter"/>
</dbReference>
<evidence type="ECO:0000256" key="7">
    <source>
        <dbReference type="SAM" id="Phobius"/>
    </source>
</evidence>
<feature type="compositionally biased region" description="Low complexity" evidence="6">
    <location>
        <begin position="408"/>
        <end position="424"/>
    </location>
</feature>
<evidence type="ECO:0000259" key="8">
    <source>
        <dbReference type="PROSITE" id="PS51846"/>
    </source>
</evidence>
<evidence type="ECO:0000256" key="1">
    <source>
        <dbReference type="ARBA" id="ARBA00004141"/>
    </source>
</evidence>